<keyword evidence="6" id="KW-0106">Calcium</keyword>
<protein>
    <recommendedName>
        <fullName evidence="17">GDSL esterase/lipase</fullName>
    </recommendedName>
</protein>
<dbReference type="InterPro" id="IPR003864">
    <property type="entry name" value="CSC1/OSCA1-like_7TM"/>
</dbReference>
<dbReference type="InterPro" id="IPR045122">
    <property type="entry name" value="Csc1-like"/>
</dbReference>
<dbReference type="PANTHER" id="PTHR13018">
    <property type="entry name" value="PROBABLE MEMBRANE PROTEIN DUF221-RELATED"/>
    <property type="match status" value="1"/>
</dbReference>
<feature type="transmembrane region" description="Helical" evidence="11">
    <location>
        <begin position="545"/>
        <end position="566"/>
    </location>
</feature>
<evidence type="ECO:0000256" key="1">
    <source>
        <dbReference type="ARBA" id="ARBA00004141"/>
    </source>
</evidence>
<feature type="transmembrane region" description="Helical" evidence="11">
    <location>
        <begin position="507"/>
        <end position="524"/>
    </location>
</feature>
<dbReference type="InterPro" id="IPR035669">
    <property type="entry name" value="SGNH_plant_lipase-like"/>
</dbReference>
<dbReference type="PANTHER" id="PTHR13018:SF141">
    <property type="entry name" value="OS01G0950900 PROTEIN"/>
    <property type="match status" value="1"/>
</dbReference>
<dbReference type="InterPro" id="IPR032880">
    <property type="entry name" value="CSC1/OSCA1-like_N"/>
</dbReference>
<keyword evidence="9 11" id="KW-0472">Membrane</keyword>
<feature type="domain" description="CSC1/OSCA1-like N-terminal transmembrane" evidence="13">
    <location>
        <begin position="6"/>
        <end position="170"/>
    </location>
</feature>
<evidence type="ECO:0008006" key="17">
    <source>
        <dbReference type="Google" id="ProtNLM"/>
    </source>
</evidence>
<feature type="transmembrane region" description="Helical" evidence="11">
    <location>
        <begin position="358"/>
        <end position="377"/>
    </location>
</feature>
<dbReference type="EMBL" id="CP126660">
    <property type="protein sequence ID" value="WKA02201.1"/>
    <property type="molecule type" value="Genomic_DNA"/>
</dbReference>
<feature type="transmembrane region" description="Helical" evidence="11">
    <location>
        <begin position="572"/>
        <end position="590"/>
    </location>
</feature>
<evidence type="ECO:0000259" key="12">
    <source>
        <dbReference type="Pfam" id="PF02714"/>
    </source>
</evidence>
<reference evidence="15 16" key="1">
    <citation type="journal article" date="2023" name="Hortic Res">
        <title>The complete reference genome for grapevine (Vitis vinifera L.) genetics and breeding.</title>
        <authorList>
            <person name="Shi X."/>
            <person name="Cao S."/>
            <person name="Wang X."/>
            <person name="Huang S."/>
            <person name="Wang Y."/>
            <person name="Liu Z."/>
            <person name="Liu W."/>
            <person name="Leng X."/>
            <person name="Peng Y."/>
            <person name="Wang N."/>
            <person name="Wang Y."/>
            <person name="Ma Z."/>
            <person name="Xu X."/>
            <person name="Zhang F."/>
            <person name="Xue H."/>
            <person name="Zhong H."/>
            <person name="Wang Y."/>
            <person name="Zhang K."/>
            <person name="Velt A."/>
            <person name="Avia K."/>
            <person name="Holtgrawe D."/>
            <person name="Grimplet J."/>
            <person name="Matus J.T."/>
            <person name="Ware D."/>
            <person name="Wu X."/>
            <person name="Wang H."/>
            <person name="Liu C."/>
            <person name="Fang Y."/>
            <person name="Rustenholz C."/>
            <person name="Cheng Z."/>
            <person name="Xiao H."/>
            <person name="Zhou Y."/>
        </authorList>
    </citation>
    <scope>NUCLEOTIDE SEQUENCE [LARGE SCALE GENOMIC DNA]</scope>
    <source>
        <strain evidence="16">cv. Pinot noir / PN40024</strain>
        <tissue evidence="15">Leaf</tissue>
    </source>
</reference>
<dbReference type="Proteomes" id="UP001227230">
    <property type="component" value="Chromosome 13"/>
</dbReference>
<accession>A0ABY9D684</accession>
<evidence type="ECO:0000259" key="13">
    <source>
        <dbReference type="Pfam" id="PF13967"/>
    </source>
</evidence>
<sequence length="1037" mass="116044">MNAQSLFASAAINIGLALITIFLFSILKKQPSNAPIYYSRRLSHRHPIPSHHHHHNWCCSTLLRFLPSVSWIPQAFRVSEDEILHTSGLDALVVIRLFKFGINFFVACSLVGLLVLLPLNYTSPGGPYKSSHSMDSFTISNISRGSNRLWVHFSCLCLISFYGLYLLYKEYNEILAKRTQQLQNIRHQPAQFTVLVREIPLCSEHKTSGCSVDHFFSKHYPYAYHSYQMLYDATDLEQLLELPVAFVTFKSRWGAALAAQSQQHPHPLLWITEMAPEPRDVLWKNLATSYRYLPLQNLLVFIAASLLTIFFAIPVTAVQGIAKFEKLRKWFPPAMALQLIPGLRSVVTGYLPSAVLKGFIYIVPFAMLGMAKLAGCVSGSKQEIKCCSMVFYFLVGNVFFLSLLSGSLLDEIGESFSNPKNFPSHLASAVSAQADFFMTYILTDGLSGFSLEVLQPGLLIWDFIKSHTYSRGKEKVPYLYSMPYFRVIPFVSLSILIGMVYAVVAPLLLPFLIGYFFFGYAVYVNQIQDVYETVYESCGQYWPYIHHYILVAIVLMQITMIGLFGLKSKPAAAISTIPLLLFTILFNEYCKIRFLPTFYRCSIQNAMENDELDEKNGLLEVNYENAHNAYCRSFLQPQGRMEENTFVSLFLSLVLLQLCIKSQSQLVPALHIFGDSAVDVGNSIYLNTSFRADFAPYGIDFVVGQTGRFSNGVSITDVLGTALGVDLAYPIVNGTNTINFLYNKNQAFNYAYGTAGILPETGEATGETLSLGQQVGLFKQTVEIYLPQQFKSSQEISRYISNSLFVVFTGSNDYIHNYLQPSQYNSSRQYNDEKFADLLVTEYGNQLSELHTLGARRMVVFEIPPLGCYPIVLERIKSNTRCVENVNNMVTIFNDKLGAKVKELSSTLKDTTIILAKTYELVYDMINNSSTYGLEEAAKPCCVVGKDGSGLCVPEKTPCEKRNTTLFWDQAHISEAANTIIAVKAFNGSGLSTPANIVDAIKSAKSTPTAHNGTGPNSVSYLNILLVLAFFVVLSYL</sequence>
<keyword evidence="16" id="KW-1185">Reference proteome</keyword>
<evidence type="ECO:0000313" key="16">
    <source>
        <dbReference type="Proteomes" id="UP001227230"/>
    </source>
</evidence>
<feature type="domain" description="CSC1/OSCA1-like cytosolic" evidence="14">
    <location>
        <begin position="242"/>
        <end position="285"/>
    </location>
</feature>
<feature type="transmembrane region" description="Helical" evidence="11">
    <location>
        <begin position="298"/>
        <end position="322"/>
    </location>
</feature>
<name>A0ABY9D684_VITVI</name>
<feature type="transmembrane region" description="Helical" evidence="11">
    <location>
        <begin position="446"/>
        <end position="464"/>
    </location>
</feature>
<feature type="transmembrane region" description="Helical" evidence="11">
    <location>
        <begin position="484"/>
        <end position="501"/>
    </location>
</feature>
<comment type="subcellular location">
    <subcellularLocation>
        <location evidence="1">Membrane</location>
        <topology evidence="1">Multi-pass membrane protein</topology>
    </subcellularLocation>
</comment>
<feature type="transmembrane region" description="Helical" evidence="11">
    <location>
        <begin position="149"/>
        <end position="168"/>
    </location>
</feature>
<evidence type="ECO:0000256" key="11">
    <source>
        <dbReference type="SAM" id="Phobius"/>
    </source>
</evidence>
<evidence type="ECO:0000256" key="10">
    <source>
        <dbReference type="ARBA" id="ARBA00023303"/>
    </source>
</evidence>
<evidence type="ECO:0000256" key="9">
    <source>
        <dbReference type="ARBA" id="ARBA00023136"/>
    </source>
</evidence>
<keyword evidence="5 11" id="KW-0812">Transmembrane</keyword>
<evidence type="ECO:0000256" key="5">
    <source>
        <dbReference type="ARBA" id="ARBA00022692"/>
    </source>
</evidence>
<dbReference type="InterPro" id="IPR036514">
    <property type="entry name" value="SGNH_hydro_sf"/>
</dbReference>
<keyword evidence="4" id="KW-0813">Transport</keyword>
<evidence type="ECO:0000256" key="6">
    <source>
        <dbReference type="ARBA" id="ARBA00022837"/>
    </source>
</evidence>
<evidence type="ECO:0000259" key="14">
    <source>
        <dbReference type="Pfam" id="PF14703"/>
    </source>
</evidence>
<dbReference type="Pfam" id="PF00657">
    <property type="entry name" value="Lipase_GDSL"/>
    <property type="match status" value="1"/>
</dbReference>
<feature type="transmembrane region" description="Helical" evidence="11">
    <location>
        <begin position="6"/>
        <end position="27"/>
    </location>
</feature>
<evidence type="ECO:0000256" key="7">
    <source>
        <dbReference type="ARBA" id="ARBA00022989"/>
    </source>
</evidence>
<keyword evidence="10" id="KW-0407">Ion channel</keyword>
<evidence type="ECO:0000313" key="15">
    <source>
        <dbReference type="EMBL" id="WKA02201.1"/>
    </source>
</evidence>
<feature type="transmembrane region" description="Helical" evidence="11">
    <location>
        <begin position="1019"/>
        <end position="1036"/>
    </location>
</feature>
<keyword evidence="7 11" id="KW-1133">Transmembrane helix</keyword>
<organism evidence="15 16">
    <name type="scientific">Vitis vinifera</name>
    <name type="common">Grape</name>
    <dbReference type="NCBI Taxonomy" id="29760"/>
    <lineage>
        <taxon>Eukaryota</taxon>
        <taxon>Viridiplantae</taxon>
        <taxon>Streptophyta</taxon>
        <taxon>Embryophyta</taxon>
        <taxon>Tracheophyta</taxon>
        <taxon>Spermatophyta</taxon>
        <taxon>Magnoliopsida</taxon>
        <taxon>eudicotyledons</taxon>
        <taxon>Gunneridae</taxon>
        <taxon>Pentapetalae</taxon>
        <taxon>rosids</taxon>
        <taxon>Vitales</taxon>
        <taxon>Vitaceae</taxon>
        <taxon>Viteae</taxon>
        <taxon>Vitis</taxon>
    </lineage>
</organism>
<comment type="similarity">
    <text evidence="3">Belongs to the 'GDSL' lipolytic enzyme family.</text>
</comment>
<dbReference type="CDD" id="cd01837">
    <property type="entry name" value="SGNH_plant_lipase_like"/>
    <property type="match status" value="1"/>
</dbReference>
<dbReference type="InterPro" id="IPR001087">
    <property type="entry name" value="GDSL"/>
</dbReference>
<dbReference type="Pfam" id="PF14703">
    <property type="entry name" value="PHM7_cyt"/>
    <property type="match status" value="1"/>
</dbReference>
<feature type="transmembrane region" description="Helical" evidence="11">
    <location>
        <begin position="389"/>
        <end position="409"/>
    </location>
</feature>
<dbReference type="Gene3D" id="3.40.50.1110">
    <property type="entry name" value="SGNH hydrolase"/>
    <property type="match status" value="1"/>
</dbReference>
<keyword evidence="8" id="KW-0406">Ion transport</keyword>
<evidence type="ECO:0000256" key="2">
    <source>
        <dbReference type="ARBA" id="ARBA00007779"/>
    </source>
</evidence>
<evidence type="ECO:0000256" key="8">
    <source>
        <dbReference type="ARBA" id="ARBA00023065"/>
    </source>
</evidence>
<evidence type="ECO:0000256" key="4">
    <source>
        <dbReference type="ARBA" id="ARBA00022448"/>
    </source>
</evidence>
<dbReference type="Pfam" id="PF02714">
    <property type="entry name" value="RSN1_7TM"/>
    <property type="match status" value="1"/>
</dbReference>
<feature type="domain" description="CSC1/OSCA1-like 7TM region" evidence="12">
    <location>
        <begin position="297"/>
        <end position="564"/>
    </location>
</feature>
<feature type="transmembrane region" description="Helical" evidence="11">
    <location>
        <begin position="100"/>
        <end position="121"/>
    </location>
</feature>
<dbReference type="InterPro" id="IPR027815">
    <property type="entry name" value="CSC1/OSCA1-like_cyt"/>
</dbReference>
<comment type="similarity">
    <text evidence="2">Belongs to the CSC1 (TC 1.A.17) family.</text>
</comment>
<gene>
    <name evidence="15" type="ORF">VitviT2T_020418</name>
</gene>
<proteinExistence type="inferred from homology"/>
<dbReference type="Pfam" id="PF13967">
    <property type="entry name" value="RSN1_TM"/>
    <property type="match status" value="1"/>
</dbReference>
<evidence type="ECO:0000256" key="3">
    <source>
        <dbReference type="ARBA" id="ARBA00008668"/>
    </source>
</evidence>